<dbReference type="EMBL" id="CM032181">
    <property type="protein sequence ID" value="KAG7098538.1"/>
    <property type="molecule type" value="Genomic_DNA"/>
</dbReference>
<protein>
    <submittedName>
        <fullName evidence="2">Uncharacterized protein</fullName>
    </submittedName>
</protein>
<feature type="region of interest" description="Disordered" evidence="1">
    <location>
        <begin position="398"/>
        <end position="460"/>
    </location>
</feature>
<keyword evidence="3" id="KW-1185">Reference proteome</keyword>
<gene>
    <name evidence="2" type="ORF">E1B28_000474</name>
</gene>
<feature type="compositionally biased region" description="Basic and acidic residues" evidence="1">
    <location>
        <begin position="493"/>
        <end position="508"/>
    </location>
</feature>
<organism evidence="2 3">
    <name type="scientific">Marasmius oreades</name>
    <name type="common">fairy-ring Marasmius</name>
    <dbReference type="NCBI Taxonomy" id="181124"/>
    <lineage>
        <taxon>Eukaryota</taxon>
        <taxon>Fungi</taxon>
        <taxon>Dikarya</taxon>
        <taxon>Basidiomycota</taxon>
        <taxon>Agaricomycotina</taxon>
        <taxon>Agaricomycetes</taxon>
        <taxon>Agaricomycetidae</taxon>
        <taxon>Agaricales</taxon>
        <taxon>Marasmiineae</taxon>
        <taxon>Marasmiaceae</taxon>
        <taxon>Marasmius</taxon>
    </lineage>
</organism>
<feature type="compositionally biased region" description="Polar residues" evidence="1">
    <location>
        <begin position="526"/>
        <end position="548"/>
    </location>
</feature>
<dbReference type="AlphaFoldDB" id="A0A9P7V1H9"/>
<feature type="compositionally biased region" description="Basic and acidic residues" evidence="1">
    <location>
        <begin position="550"/>
        <end position="566"/>
    </location>
</feature>
<proteinExistence type="predicted"/>
<feature type="compositionally biased region" description="Polar residues" evidence="1">
    <location>
        <begin position="160"/>
        <end position="175"/>
    </location>
</feature>
<feature type="region of interest" description="Disordered" evidence="1">
    <location>
        <begin position="153"/>
        <end position="183"/>
    </location>
</feature>
<feature type="region of interest" description="Disordered" evidence="1">
    <location>
        <begin position="492"/>
        <end position="576"/>
    </location>
</feature>
<sequence>MPARSRIFSELLAQDEEKGSMLGLRFHDIPPSKRRRMGLNSRFDRMVEAMNTTYNSPSGSSSSRQTRNKNRNRSSSSSSYSLPMTPIDPYYDGLKSGALGDDFSVLKMKNKLPGLEEQNEDDQAGQFREPLPSWLRQTFSALHQTHPLRLLLPRSSSHPQTKSMSLAESQQSDSSPRIEEESAFACSRASFPSPLSPKLVHEEHLASPIALRAIDRGPQQKPRLQEHLPATPSNAQNIPFSEPGPASISASNLPSSRPPLLITFANEYCATDFTIYPAENHKPLGADTRLSATPARDMLNTPSLNQSYSSNFLSPHSFPPQTCSDLFTTPGPVYYTSRPEGVCEPSSDSPIPDIPLPDIDAGSLQFQWIPFDRKQSNVDIFARTHNYNAASMVKRGCTLPPSSDPDNPIIRGDEIPMEDDSRNASTRSSLHAQQTARRRHTSNVYSSEPDSLPMASSTDDYLKNDQASSITSFQMDPPEYFCPQAESTPCKQVETDVQHTPLDTERPETSCPFRFRLPSLPPPSPSQSGTENPRGQKTMPSLEVTGQVSERVDSHNEERLATERVPEQAPWSSPPRPLGVEVPAFATAPGIYLSALRDGGIRREPSREEDIGKVKVRVAYCFYPVVIKF</sequence>
<dbReference type="KEGG" id="more:E1B28_000474"/>
<dbReference type="Proteomes" id="UP001049176">
    <property type="component" value="Chromosome 1"/>
</dbReference>
<dbReference type="OrthoDB" id="3033167at2759"/>
<feature type="region of interest" description="Disordered" evidence="1">
    <location>
        <begin position="221"/>
        <end position="253"/>
    </location>
</feature>
<comment type="caution">
    <text evidence="2">The sequence shown here is derived from an EMBL/GenBank/DDBJ whole genome shotgun (WGS) entry which is preliminary data.</text>
</comment>
<feature type="compositionally biased region" description="Low complexity" evidence="1">
    <location>
        <begin position="56"/>
        <end position="65"/>
    </location>
</feature>
<feature type="compositionally biased region" description="Polar residues" evidence="1">
    <location>
        <begin position="442"/>
        <end position="460"/>
    </location>
</feature>
<accession>A0A9P7V1H9</accession>
<evidence type="ECO:0000313" key="2">
    <source>
        <dbReference type="EMBL" id="KAG7098538.1"/>
    </source>
</evidence>
<feature type="compositionally biased region" description="Polar residues" evidence="1">
    <location>
        <begin position="423"/>
        <end position="435"/>
    </location>
</feature>
<feature type="compositionally biased region" description="Basic and acidic residues" evidence="1">
    <location>
        <begin position="411"/>
        <end position="422"/>
    </location>
</feature>
<dbReference type="RefSeq" id="XP_043015008.1">
    <property type="nucleotide sequence ID" value="XM_043146306.1"/>
</dbReference>
<name>A0A9P7V1H9_9AGAR</name>
<feature type="region of interest" description="Disordered" evidence="1">
    <location>
        <begin position="51"/>
        <end position="84"/>
    </location>
</feature>
<dbReference type="GeneID" id="66069550"/>
<evidence type="ECO:0000256" key="1">
    <source>
        <dbReference type="SAM" id="MobiDB-lite"/>
    </source>
</evidence>
<evidence type="ECO:0000313" key="3">
    <source>
        <dbReference type="Proteomes" id="UP001049176"/>
    </source>
</evidence>
<reference evidence="2" key="1">
    <citation type="journal article" date="2021" name="Genome Biol. Evol.">
        <title>The assembled and annotated genome of the fairy-ring fungus Marasmius oreades.</title>
        <authorList>
            <person name="Hiltunen M."/>
            <person name="Ament-Velasquez S.L."/>
            <person name="Johannesson H."/>
        </authorList>
    </citation>
    <scope>NUCLEOTIDE SEQUENCE</scope>
    <source>
        <strain evidence="2">03SP1</strain>
    </source>
</reference>